<dbReference type="Gene3D" id="3.40.50.300">
    <property type="entry name" value="P-loop containing nucleotide triphosphate hydrolases"/>
    <property type="match status" value="1"/>
</dbReference>
<dbReference type="PIRSF" id="PIRSF009320">
    <property type="entry name" value="Nuc_binding_HP_1000"/>
    <property type="match status" value="1"/>
</dbReference>
<name>M2XBU0_9MICC</name>
<dbReference type="CDD" id="cd02042">
    <property type="entry name" value="ParAB_family"/>
    <property type="match status" value="1"/>
</dbReference>
<dbReference type="InterPro" id="IPR002586">
    <property type="entry name" value="CobQ/CobB/MinD/ParA_Nub-bd_dom"/>
</dbReference>
<evidence type="ECO:0000313" key="2">
    <source>
        <dbReference type="EMBL" id="EME36531.1"/>
    </source>
</evidence>
<dbReference type="PANTHER" id="PTHR13696">
    <property type="entry name" value="P-LOOP CONTAINING NUCLEOSIDE TRIPHOSPHATE HYDROLASE"/>
    <property type="match status" value="1"/>
</dbReference>
<evidence type="ECO:0000259" key="1">
    <source>
        <dbReference type="Pfam" id="PF01656"/>
    </source>
</evidence>
<comment type="caution">
    <text evidence="2">The sequence shown here is derived from an EMBL/GenBank/DDBJ whole genome shotgun (WGS) entry which is preliminary data.</text>
</comment>
<gene>
    <name evidence="2" type="ORF">C884_00325</name>
</gene>
<evidence type="ECO:0000313" key="3">
    <source>
        <dbReference type="Proteomes" id="UP000009877"/>
    </source>
</evidence>
<dbReference type="RefSeq" id="WP_006214740.1">
    <property type="nucleotide sequence ID" value="NZ_ANHZ02000012.1"/>
</dbReference>
<proteinExistence type="predicted"/>
<dbReference type="PANTHER" id="PTHR13696:SF99">
    <property type="entry name" value="COBYRINIC ACID AC-DIAMIDE SYNTHASE"/>
    <property type="match status" value="1"/>
</dbReference>
<dbReference type="Proteomes" id="UP000009877">
    <property type="component" value="Unassembled WGS sequence"/>
</dbReference>
<dbReference type="InterPro" id="IPR050678">
    <property type="entry name" value="DNA_Partitioning_ATPase"/>
</dbReference>
<sequence length="188" mass="19841">MTLLNSKGGVGKTTATIFLASALHEAGRSVEVWDADPQGSATGWGIDGELPFPVNAVNARSLAAKDSAADVLLIDTPPGDAATQNAAIRRSDLVIIPTAPAALDLQRVWTTLDGLAGHPAVVLLNQANPRTRTYTEARAALDAESVPYFDTTVKNLESYRRQANNPVSDLGAFQDIAAELIDMMKGTD</sequence>
<reference evidence="2 3" key="1">
    <citation type="journal article" date="2014" name="Genome Announc.">
        <title>Draft Genome Sequence of Kocuria palustris PEL.</title>
        <authorList>
            <person name="Sharma G."/>
            <person name="Khatri I."/>
            <person name="Subramanian S."/>
        </authorList>
    </citation>
    <scope>NUCLEOTIDE SEQUENCE [LARGE SCALE GENOMIC DNA]</scope>
    <source>
        <strain evidence="2 3">PEL</strain>
    </source>
</reference>
<protein>
    <submittedName>
        <fullName evidence="2">Plasmid partitioning protein ParA</fullName>
    </submittedName>
</protein>
<dbReference type="AlphaFoldDB" id="M2XBU0"/>
<organism evidence="2 3">
    <name type="scientific">Kocuria palustris PEL</name>
    <dbReference type="NCBI Taxonomy" id="1236550"/>
    <lineage>
        <taxon>Bacteria</taxon>
        <taxon>Bacillati</taxon>
        <taxon>Actinomycetota</taxon>
        <taxon>Actinomycetes</taxon>
        <taxon>Micrococcales</taxon>
        <taxon>Micrococcaceae</taxon>
        <taxon>Kocuria</taxon>
    </lineage>
</organism>
<dbReference type="InterPro" id="IPR027417">
    <property type="entry name" value="P-loop_NTPase"/>
</dbReference>
<dbReference type="EMBL" id="ANHZ02000012">
    <property type="protein sequence ID" value="EME36531.1"/>
    <property type="molecule type" value="Genomic_DNA"/>
</dbReference>
<keyword evidence="3" id="KW-1185">Reference proteome</keyword>
<accession>M2XBU0</accession>
<dbReference type="Pfam" id="PF01656">
    <property type="entry name" value="CbiA"/>
    <property type="match status" value="1"/>
</dbReference>
<dbReference type="SUPFAM" id="SSF52540">
    <property type="entry name" value="P-loop containing nucleoside triphosphate hydrolases"/>
    <property type="match status" value="1"/>
</dbReference>
<feature type="domain" description="CobQ/CobB/MinD/ParA nucleotide binding" evidence="1">
    <location>
        <begin position="2"/>
        <end position="157"/>
    </location>
</feature>